<evidence type="ECO:0000256" key="1">
    <source>
        <dbReference type="ARBA" id="ARBA00010718"/>
    </source>
</evidence>
<gene>
    <name evidence="7" type="primary">LOC107105797</name>
</gene>
<evidence type="ECO:0000313" key="6">
    <source>
        <dbReference type="Proteomes" id="UP000694871"/>
    </source>
</evidence>
<name>A0ABM1JIM3_GEKJA</name>
<dbReference type="PROSITE" id="PS00162">
    <property type="entry name" value="ALPHA_CA_1"/>
    <property type="match status" value="1"/>
</dbReference>
<dbReference type="Pfam" id="PF00194">
    <property type="entry name" value="Carb_anhydrase"/>
    <property type="match status" value="1"/>
</dbReference>
<accession>A0ABM1JIM3</accession>
<protein>
    <recommendedName>
        <fullName evidence="4">Carbonic anhydrase</fullName>
        <ecNumber evidence="4">4.2.1.1</ecNumber>
    </recommendedName>
</protein>
<dbReference type="PANTHER" id="PTHR18952:SF200">
    <property type="entry name" value="CARBONIC ANHYDRASE"/>
    <property type="match status" value="1"/>
</dbReference>
<dbReference type="PANTHER" id="PTHR18952">
    <property type="entry name" value="CARBONIC ANHYDRASE"/>
    <property type="match status" value="1"/>
</dbReference>
<dbReference type="PROSITE" id="PS51144">
    <property type="entry name" value="ALPHA_CA_2"/>
    <property type="match status" value="1"/>
</dbReference>
<evidence type="ECO:0000313" key="7">
    <source>
        <dbReference type="RefSeq" id="XP_015261310.1"/>
    </source>
</evidence>
<dbReference type="InterPro" id="IPR001148">
    <property type="entry name" value="CA_dom"/>
</dbReference>
<evidence type="ECO:0000256" key="4">
    <source>
        <dbReference type="RuleBase" id="RU367011"/>
    </source>
</evidence>
<keyword evidence="2 4" id="KW-0479">Metal-binding</keyword>
<dbReference type="Proteomes" id="UP000694871">
    <property type="component" value="Unplaced"/>
</dbReference>
<feature type="domain" description="Alpha-carbonic anhydrase" evidence="5">
    <location>
        <begin position="1"/>
        <end position="198"/>
    </location>
</feature>
<feature type="non-terminal residue" evidence="7">
    <location>
        <position position="1"/>
    </location>
</feature>
<keyword evidence="4" id="KW-0456">Lyase</keyword>
<comment type="cofactor">
    <cofactor evidence="4">
        <name>Zn(2+)</name>
        <dbReference type="ChEBI" id="CHEBI:29105"/>
    </cofactor>
</comment>
<dbReference type="EC" id="4.2.1.1" evidence="4"/>
<comment type="function">
    <text evidence="4">Reversible hydration of carbon dioxide.</text>
</comment>
<keyword evidence="3 4" id="KW-0862">Zinc</keyword>
<evidence type="ECO:0000256" key="2">
    <source>
        <dbReference type="ARBA" id="ARBA00022723"/>
    </source>
</evidence>
<dbReference type="InterPro" id="IPR036398">
    <property type="entry name" value="CA_dom_sf"/>
</dbReference>
<dbReference type="InterPro" id="IPR018338">
    <property type="entry name" value="Carbonic_anhydrase_a-class_CS"/>
</dbReference>
<evidence type="ECO:0000259" key="5">
    <source>
        <dbReference type="PROSITE" id="PS51144"/>
    </source>
</evidence>
<dbReference type="SMART" id="SM01057">
    <property type="entry name" value="Carb_anhydrase"/>
    <property type="match status" value="1"/>
</dbReference>
<proteinExistence type="inferred from homology"/>
<evidence type="ECO:0000256" key="3">
    <source>
        <dbReference type="ARBA" id="ARBA00022833"/>
    </source>
</evidence>
<dbReference type="SUPFAM" id="SSF51069">
    <property type="entry name" value="Carbonic anhydrase"/>
    <property type="match status" value="1"/>
</dbReference>
<comment type="catalytic activity">
    <reaction evidence="4">
        <text>hydrogencarbonate + H(+) = CO2 + H2O</text>
        <dbReference type="Rhea" id="RHEA:10748"/>
        <dbReference type="ChEBI" id="CHEBI:15377"/>
        <dbReference type="ChEBI" id="CHEBI:15378"/>
        <dbReference type="ChEBI" id="CHEBI:16526"/>
        <dbReference type="ChEBI" id="CHEBI:17544"/>
        <dbReference type="EC" id="4.2.1.1"/>
    </reaction>
</comment>
<sequence length="230" mass="25194">KVKLKDGLLLSGSGLPDVYAAKGFHFHWGTGVDQPGSEHCIDGKRYSMELHIVHTRNNMSMSEALDDPQGIAVLAFFVQGSDSAKGKTVKAWKSFSKNLQRIAKKGSDTKLRGNVSLHDLIGPTDLARYYRYSGSLTTPNCNEVVIWTVFTEPILVPFKVVAFFPFNLRSTDSSVGPHQKNNFRPLQRLHNRMVEASALLKPPLATTGATQPVVPNLSVLGIDVLGVLPI</sequence>
<dbReference type="RefSeq" id="XP_015261310.1">
    <property type="nucleotide sequence ID" value="XM_015405824.1"/>
</dbReference>
<dbReference type="GeneID" id="107105797"/>
<keyword evidence="6" id="KW-1185">Reference proteome</keyword>
<organism evidence="6 7">
    <name type="scientific">Gekko japonicus</name>
    <name type="common">Schlegel's Japanese gecko</name>
    <dbReference type="NCBI Taxonomy" id="146911"/>
    <lineage>
        <taxon>Eukaryota</taxon>
        <taxon>Metazoa</taxon>
        <taxon>Chordata</taxon>
        <taxon>Craniata</taxon>
        <taxon>Vertebrata</taxon>
        <taxon>Euteleostomi</taxon>
        <taxon>Lepidosauria</taxon>
        <taxon>Squamata</taxon>
        <taxon>Bifurcata</taxon>
        <taxon>Gekkota</taxon>
        <taxon>Gekkonidae</taxon>
        <taxon>Gekkoninae</taxon>
        <taxon>Gekko</taxon>
    </lineage>
</organism>
<reference evidence="7" key="1">
    <citation type="submission" date="2025-08" db="UniProtKB">
        <authorList>
            <consortium name="RefSeq"/>
        </authorList>
    </citation>
    <scope>IDENTIFICATION</scope>
</reference>
<comment type="similarity">
    <text evidence="1 4">Belongs to the alpha-carbonic anhydrase family.</text>
</comment>
<dbReference type="InterPro" id="IPR023561">
    <property type="entry name" value="Carbonic_anhydrase_a-class"/>
</dbReference>
<dbReference type="Gene3D" id="3.10.200.10">
    <property type="entry name" value="Alpha carbonic anhydrase"/>
    <property type="match status" value="1"/>
</dbReference>